<evidence type="ECO:0000313" key="3">
    <source>
        <dbReference type="Proteomes" id="UP000287547"/>
    </source>
</evidence>
<name>A0A428YCT2_KIBAR</name>
<feature type="transmembrane region" description="Helical" evidence="1">
    <location>
        <begin position="147"/>
        <end position="165"/>
    </location>
</feature>
<keyword evidence="1" id="KW-0472">Membrane</keyword>
<feature type="transmembrane region" description="Helical" evidence="1">
    <location>
        <begin position="117"/>
        <end position="140"/>
    </location>
</feature>
<dbReference type="AlphaFoldDB" id="A0A428YCT2"/>
<gene>
    <name evidence="2" type="ORF">DMH04_49305</name>
</gene>
<keyword evidence="1" id="KW-1133">Transmembrane helix</keyword>
<evidence type="ECO:0000256" key="1">
    <source>
        <dbReference type="SAM" id="Phobius"/>
    </source>
</evidence>
<organism evidence="2 3">
    <name type="scientific">Kibdelosporangium aridum</name>
    <dbReference type="NCBI Taxonomy" id="2030"/>
    <lineage>
        <taxon>Bacteria</taxon>
        <taxon>Bacillati</taxon>
        <taxon>Actinomycetota</taxon>
        <taxon>Actinomycetes</taxon>
        <taxon>Pseudonocardiales</taxon>
        <taxon>Pseudonocardiaceae</taxon>
        <taxon>Kibdelosporangium</taxon>
    </lineage>
</organism>
<proteinExistence type="predicted"/>
<feature type="transmembrane region" description="Helical" evidence="1">
    <location>
        <begin position="90"/>
        <end position="111"/>
    </location>
</feature>
<reference evidence="2 3" key="1">
    <citation type="submission" date="2018-05" db="EMBL/GenBank/DDBJ databases">
        <title>Evolution of GPA BGCs.</title>
        <authorList>
            <person name="Waglechner N."/>
            <person name="Wright G.D."/>
        </authorList>
    </citation>
    <scope>NUCLEOTIDE SEQUENCE [LARGE SCALE GENOMIC DNA]</scope>
    <source>
        <strain evidence="2 3">A82846</strain>
    </source>
</reference>
<feature type="transmembrane region" description="Helical" evidence="1">
    <location>
        <begin position="185"/>
        <end position="206"/>
    </location>
</feature>
<keyword evidence="1" id="KW-0812">Transmembrane</keyword>
<sequence length="411" mass="44561">MARLLRSTRQAAGESIGIVLRVTRRAVTGLSRSELVQLTRHSYAHRARLAEGLTELYGADLPRTWHRTFSRAAVLDASCEVRNWRSGCRIMLAALLIALAASGLCWLVLFLGADRPWMFVAISGLVLVAGALGSVSYVINDAAPAMALLKVSAASTLVGAMLLWLSGSSITFERVASGAEAAASFLVLAASSALGAMLSSAGLVCVRLAMKRRRARVFPESVVIIYGAEVLAMLDGVEPGMRMAMKNRVINWLAYIEPCLRGLSRKLPLPPNSSRQLVEQRFAQASTAVGEYQAWVALEQPQTIKDLRTSILQLVGAAVTGFYHDLPQPTGEIRPARTWIRGVRQVLIGLIPVGALVSLPLLGITLPEPLRQWVTGLALVWLIARLIKLFDRDVSWQDIQEAIRTGGQKGP</sequence>
<dbReference type="Proteomes" id="UP000287547">
    <property type="component" value="Unassembled WGS sequence"/>
</dbReference>
<protein>
    <submittedName>
        <fullName evidence="2">Uncharacterized protein</fullName>
    </submittedName>
</protein>
<dbReference type="EMBL" id="QHKI01000085">
    <property type="protein sequence ID" value="RSM65358.1"/>
    <property type="molecule type" value="Genomic_DNA"/>
</dbReference>
<feature type="transmembrane region" description="Helical" evidence="1">
    <location>
        <begin position="346"/>
        <end position="364"/>
    </location>
</feature>
<evidence type="ECO:0000313" key="2">
    <source>
        <dbReference type="EMBL" id="RSM65358.1"/>
    </source>
</evidence>
<accession>A0A428YCT2</accession>
<comment type="caution">
    <text evidence="2">The sequence shown here is derived from an EMBL/GenBank/DDBJ whole genome shotgun (WGS) entry which is preliminary data.</text>
</comment>
<feature type="transmembrane region" description="Helical" evidence="1">
    <location>
        <begin position="370"/>
        <end position="387"/>
    </location>
</feature>